<dbReference type="Gene3D" id="1.10.287.130">
    <property type="match status" value="1"/>
</dbReference>
<keyword evidence="12 13" id="KW-0472">Membrane</keyword>
<evidence type="ECO:0000256" key="12">
    <source>
        <dbReference type="ARBA" id="ARBA00023136"/>
    </source>
</evidence>
<gene>
    <name evidence="16" type="primary">qseC_19</name>
    <name evidence="16" type="ORF">GALL_313530</name>
</gene>
<feature type="domain" description="HAMP" evidence="15">
    <location>
        <begin position="179"/>
        <end position="231"/>
    </location>
</feature>
<keyword evidence="4" id="KW-0597">Phosphoprotein</keyword>
<evidence type="ECO:0000256" key="11">
    <source>
        <dbReference type="ARBA" id="ARBA00023012"/>
    </source>
</evidence>
<dbReference type="InterPro" id="IPR003594">
    <property type="entry name" value="HATPase_dom"/>
</dbReference>
<protein>
    <recommendedName>
        <fullName evidence="3">histidine kinase</fullName>
        <ecNumber evidence="3">2.7.13.3</ecNumber>
    </recommendedName>
</protein>
<dbReference type="GO" id="GO:0005886">
    <property type="term" value="C:plasma membrane"/>
    <property type="evidence" value="ECO:0007669"/>
    <property type="project" value="TreeGrafter"/>
</dbReference>
<dbReference type="AlphaFoldDB" id="A0A1J5RAV0"/>
<dbReference type="EMBL" id="MLJW01000458">
    <property type="protein sequence ID" value="OIQ86803.1"/>
    <property type="molecule type" value="Genomic_DNA"/>
</dbReference>
<dbReference type="SUPFAM" id="SSF47384">
    <property type="entry name" value="Homodimeric domain of signal transducing histidine kinase"/>
    <property type="match status" value="1"/>
</dbReference>
<dbReference type="SUPFAM" id="SSF55874">
    <property type="entry name" value="ATPase domain of HSP90 chaperone/DNA topoisomerase II/histidine kinase"/>
    <property type="match status" value="1"/>
</dbReference>
<keyword evidence="7" id="KW-0547">Nucleotide-binding</keyword>
<organism evidence="16">
    <name type="scientific">mine drainage metagenome</name>
    <dbReference type="NCBI Taxonomy" id="410659"/>
    <lineage>
        <taxon>unclassified sequences</taxon>
        <taxon>metagenomes</taxon>
        <taxon>ecological metagenomes</taxon>
    </lineage>
</organism>
<dbReference type="EC" id="2.7.13.3" evidence="3"/>
<evidence type="ECO:0000256" key="5">
    <source>
        <dbReference type="ARBA" id="ARBA00022679"/>
    </source>
</evidence>
<dbReference type="InterPro" id="IPR013727">
    <property type="entry name" value="2CSK_N"/>
</dbReference>
<dbReference type="InterPro" id="IPR005467">
    <property type="entry name" value="His_kinase_dom"/>
</dbReference>
<dbReference type="PRINTS" id="PR00344">
    <property type="entry name" value="BCTRLSENSOR"/>
</dbReference>
<dbReference type="InterPro" id="IPR036097">
    <property type="entry name" value="HisK_dim/P_sf"/>
</dbReference>
<dbReference type="InterPro" id="IPR004358">
    <property type="entry name" value="Sig_transdc_His_kin-like_C"/>
</dbReference>
<dbReference type="Pfam" id="PF02518">
    <property type="entry name" value="HATPase_c"/>
    <property type="match status" value="1"/>
</dbReference>
<dbReference type="InterPro" id="IPR050428">
    <property type="entry name" value="TCS_sensor_his_kinase"/>
</dbReference>
<evidence type="ECO:0000256" key="13">
    <source>
        <dbReference type="SAM" id="Phobius"/>
    </source>
</evidence>
<evidence type="ECO:0000256" key="2">
    <source>
        <dbReference type="ARBA" id="ARBA00004141"/>
    </source>
</evidence>
<keyword evidence="5 16" id="KW-0808">Transferase</keyword>
<evidence type="ECO:0000256" key="10">
    <source>
        <dbReference type="ARBA" id="ARBA00022989"/>
    </source>
</evidence>
<sequence length="454" mass="49697">MKRFSLRRRLTLLLSVSLVLVWTATLLVSYRETREEVNELFDARLEEGARTLMLLDLKRLRRLSAAEDLAAPEGDRDRDHDVAQHLSFQVWNGDGSLLLRSAQAPNAAFEDATGLRTVAIGGQSWRSVSLWQEQHGFQVRVFEPLRARQDLAARVTQRMLMPLLYALPALALLIWLSIGRGFRPLADLSRAIAARDADNLERITMGRVPVETLPLIDSLNQLLRRLAASLDKERSFTADAAHELRTPLAAIRVQAEVALAAQEPGQRQTAVRHIVAGVDRTTHLVEQLLLLARIDHPDRRSWVPLELGELAARCAARYADQAVGKDIELGVTAEAACLVSGDGTTLEILIGNLLDNALRYTPAGGRVALDVARTGGRITLAVRDNGPGIPPEAEARIFDRFYRVGDQPAPGSGLGLSIVQRVAHAHGAEIELDRGLDGRGFGLRLSFPAATAAA</sequence>
<evidence type="ECO:0000259" key="15">
    <source>
        <dbReference type="PROSITE" id="PS50885"/>
    </source>
</evidence>
<dbReference type="PANTHER" id="PTHR45436:SF14">
    <property type="entry name" value="SENSOR PROTEIN QSEC"/>
    <property type="match status" value="1"/>
</dbReference>
<evidence type="ECO:0000256" key="4">
    <source>
        <dbReference type="ARBA" id="ARBA00022553"/>
    </source>
</evidence>
<evidence type="ECO:0000256" key="1">
    <source>
        <dbReference type="ARBA" id="ARBA00000085"/>
    </source>
</evidence>
<evidence type="ECO:0000313" key="16">
    <source>
        <dbReference type="EMBL" id="OIQ86803.1"/>
    </source>
</evidence>
<keyword evidence="8" id="KW-0418">Kinase</keyword>
<dbReference type="Gene3D" id="3.30.565.10">
    <property type="entry name" value="Histidine kinase-like ATPase, C-terminal domain"/>
    <property type="match status" value="1"/>
</dbReference>
<dbReference type="GO" id="GO:0005524">
    <property type="term" value="F:ATP binding"/>
    <property type="evidence" value="ECO:0007669"/>
    <property type="project" value="UniProtKB-KW"/>
</dbReference>
<dbReference type="PANTHER" id="PTHR45436">
    <property type="entry name" value="SENSOR HISTIDINE KINASE YKOH"/>
    <property type="match status" value="1"/>
</dbReference>
<comment type="catalytic activity">
    <reaction evidence="1">
        <text>ATP + protein L-histidine = ADP + protein N-phospho-L-histidine.</text>
        <dbReference type="EC" id="2.7.13.3"/>
    </reaction>
</comment>
<dbReference type="CDD" id="cd00082">
    <property type="entry name" value="HisKA"/>
    <property type="match status" value="1"/>
</dbReference>
<dbReference type="Pfam" id="PF00512">
    <property type="entry name" value="HisKA"/>
    <property type="match status" value="1"/>
</dbReference>
<dbReference type="InterPro" id="IPR003660">
    <property type="entry name" value="HAMP_dom"/>
</dbReference>
<accession>A0A1J5RAV0</accession>
<evidence type="ECO:0000256" key="7">
    <source>
        <dbReference type="ARBA" id="ARBA00022741"/>
    </source>
</evidence>
<dbReference type="InterPro" id="IPR036890">
    <property type="entry name" value="HATPase_C_sf"/>
</dbReference>
<dbReference type="Gene3D" id="1.20.5.1040">
    <property type="entry name" value="Sensor protein qsec"/>
    <property type="match status" value="1"/>
</dbReference>
<evidence type="ECO:0000259" key="14">
    <source>
        <dbReference type="PROSITE" id="PS50109"/>
    </source>
</evidence>
<keyword evidence="6 13" id="KW-0812">Transmembrane</keyword>
<dbReference type="SMART" id="SM00387">
    <property type="entry name" value="HATPase_c"/>
    <property type="match status" value="1"/>
</dbReference>
<dbReference type="GO" id="GO:0000155">
    <property type="term" value="F:phosphorelay sensor kinase activity"/>
    <property type="evidence" value="ECO:0007669"/>
    <property type="project" value="InterPro"/>
</dbReference>
<evidence type="ECO:0000256" key="8">
    <source>
        <dbReference type="ARBA" id="ARBA00022777"/>
    </source>
</evidence>
<dbReference type="CDD" id="cd00075">
    <property type="entry name" value="HATPase"/>
    <property type="match status" value="1"/>
</dbReference>
<dbReference type="SMART" id="SM00388">
    <property type="entry name" value="HisKA"/>
    <property type="match status" value="1"/>
</dbReference>
<feature type="domain" description="Histidine kinase" evidence="14">
    <location>
        <begin position="239"/>
        <end position="451"/>
    </location>
</feature>
<dbReference type="PROSITE" id="PS50885">
    <property type="entry name" value="HAMP"/>
    <property type="match status" value="1"/>
</dbReference>
<dbReference type="PROSITE" id="PS50109">
    <property type="entry name" value="HIS_KIN"/>
    <property type="match status" value="1"/>
</dbReference>
<proteinExistence type="predicted"/>
<evidence type="ECO:0000256" key="9">
    <source>
        <dbReference type="ARBA" id="ARBA00022840"/>
    </source>
</evidence>
<evidence type="ECO:0000256" key="3">
    <source>
        <dbReference type="ARBA" id="ARBA00012438"/>
    </source>
</evidence>
<dbReference type="Pfam" id="PF08521">
    <property type="entry name" value="2CSK_N"/>
    <property type="match status" value="1"/>
</dbReference>
<evidence type="ECO:0000256" key="6">
    <source>
        <dbReference type="ARBA" id="ARBA00022692"/>
    </source>
</evidence>
<feature type="transmembrane region" description="Helical" evidence="13">
    <location>
        <begin position="159"/>
        <end position="178"/>
    </location>
</feature>
<keyword evidence="11" id="KW-0902">Two-component regulatory system</keyword>
<name>A0A1J5RAV0_9ZZZZ</name>
<reference evidence="16" key="1">
    <citation type="submission" date="2016-10" db="EMBL/GenBank/DDBJ databases">
        <title>Sequence of Gallionella enrichment culture.</title>
        <authorList>
            <person name="Poehlein A."/>
            <person name="Muehling M."/>
            <person name="Daniel R."/>
        </authorList>
    </citation>
    <scope>NUCLEOTIDE SEQUENCE</scope>
</reference>
<keyword evidence="9" id="KW-0067">ATP-binding</keyword>
<keyword evidence="10 13" id="KW-1133">Transmembrane helix</keyword>
<dbReference type="InterPro" id="IPR003661">
    <property type="entry name" value="HisK_dim/P_dom"/>
</dbReference>
<comment type="caution">
    <text evidence="16">The sequence shown here is derived from an EMBL/GenBank/DDBJ whole genome shotgun (WGS) entry which is preliminary data.</text>
</comment>
<comment type="subcellular location">
    <subcellularLocation>
        <location evidence="2">Membrane</location>
        <topology evidence="2">Multi-pass membrane protein</topology>
    </subcellularLocation>
</comment>